<proteinExistence type="predicted"/>
<dbReference type="AlphaFoldDB" id="A0A1R2CLE6"/>
<accession>A0A1R2CLE6</accession>
<protein>
    <submittedName>
        <fullName evidence="1">Uncharacterized protein</fullName>
    </submittedName>
</protein>
<comment type="caution">
    <text evidence="1">The sequence shown here is derived from an EMBL/GenBank/DDBJ whole genome shotgun (WGS) entry which is preliminary data.</text>
</comment>
<gene>
    <name evidence="1" type="ORF">SteCoe_7920</name>
</gene>
<organism evidence="1 2">
    <name type="scientific">Stentor coeruleus</name>
    <dbReference type="NCBI Taxonomy" id="5963"/>
    <lineage>
        <taxon>Eukaryota</taxon>
        <taxon>Sar</taxon>
        <taxon>Alveolata</taxon>
        <taxon>Ciliophora</taxon>
        <taxon>Postciliodesmatophora</taxon>
        <taxon>Heterotrichea</taxon>
        <taxon>Heterotrichida</taxon>
        <taxon>Stentoridae</taxon>
        <taxon>Stentor</taxon>
    </lineage>
</organism>
<sequence>MEYEKRIDELRRMGEANASYDSEVHEEEYWEGFRGTWNEGKKLGLEEGRNKALVDLNIFITPEMAEKFNK</sequence>
<name>A0A1R2CLE6_9CILI</name>
<keyword evidence="2" id="KW-1185">Reference proteome</keyword>
<evidence type="ECO:0000313" key="1">
    <source>
        <dbReference type="EMBL" id="OMJ89838.1"/>
    </source>
</evidence>
<reference evidence="1 2" key="1">
    <citation type="submission" date="2016-11" db="EMBL/GenBank/DDBJ databases">
        <title>The macronuclear genome of Stentor coeruleus: a giant cell with tiny introns.</title>
        <authorList>
            <person name="Slabodnick M."/>
            <person name="Ruby J.G."/>
            <person name="Reiff S.B."/>
            <person name="Swart E.C."/>
            <person name="Gosai S."/>
            <person name="Prabakaran S."/>
            <person name="Witkowska E."/>
            <person name="Larue G.E."/>
            <person name="Fisher S."/>
            <person name="Freeman R.M."/>
            <person name="Gunawardena J."/>
            <person name="Chu W."/>
            <person name="Stover N.A."/>
            <person name="Gregory B.D."/>
            <person name="Nowacki M."/>
            <person name="Derisi J."/>
            <person name="Roy S.W."/>
            <person name="Marshall W.F."/>
            <person name="Sood P."/>
        </authorList>
    </citation>
    <scope>NUCLEOTIDE SEQUENCE [LARGE SCALE GENOMIC DNA]</scope>
    <source>
        <strain evidence="1">WM001</strain>
    </source>
</reference>
<dbReference type="EMBL" id="MPUH01000116">
    <property type="protein sequence ID" value="OMJ89838.1"/>
    <property type="molecule type" value="Genomic_DNA"/>
</dbReference>
<evidence type="ECO:0000313" key="2">
    <source>
        <dbReference type="Proteomes" id="UP000187209"/>
    </source>
</evidence>
<dbReference type="Proteomes" id="UP000187209">
    <property type="component" value="Unassembled WGS sequence"/>
</dbReference>